<evidence type="ECO:0000313" key="4">
    <source>
        <dbReference type="Proteomes" id="UP000887574"/>
    </source>
</evidence>
<organism evidence="4 5">
    <name type="scientific">Ditylenchus dipsaci</name>
    <dbReference type="NCBI Taxonomy" id="166011"/>
    <lineage>
        <taxon>Eukaryota</taxon>
        <taxon>Metazoa</taxon>
        <taxon>Ecdysozoa</taxon>
        <taxon>Nematoda</taxon>
        <taxon>Chromadorea</taxon>
        <taxon>Rhabditida</taxon>
        <taxon>Tylenchina</taxon>
        <taxon>Tylenchomorpha</taxon>
        <taxon>Sphaerularioidea</taxon>
        <taxon>Anguinidae</taxon>
        <taxon>Anguininae</taxon>
        <taxon>Ditylenchus</taxon>
    </lineage>
</organism>
<sequence length="578" mass="65189">MLGRHTRPLRKKMEYESDTLTSAYKNRVASKKIFQQWILSANTQAPRNISNNQMTLQQPQTASSSVSSCEQPLLIHPAQQQPQPLHMLHRSPSGAQKKFGSGGMRNCNNTTDSLLTLQTTDSPSSSSLIDYRSLVDLESYTSILPEDSISRIVMDRDNQSVGMRFKDGLEKPVRPPRNSDFAKSKFSSWDDEDKNENSFSSSDASSNFPTLNNENCLHTPATNGYFGKPTVQVHPMPALGSSLSSSTSSISPPEAFKKLPPPVPKKPNQIAKRVNQTNDSFSENEANAGTTSPSPALYWTSKTAKSPNTLSTPIISQQHQAPSKLEKPLFAPSIINSFSDVHLSSIGQSTEPLSMLCNSPSLLSLQNSLNDALNNPEQHTQEQLQELEKRRQQSMESLSKKAYERRLDREAVCEELDQVDQIRVEIFKALSNVQNYNDSILSRLNVHIIQGERLVELETRLKMQLERLEMAFKINNNNDASFDADSVQQRKRRLKQQLDDAMVIRSSYNCRDQQLDDELSHLVPSDLFQEWRFYKSTVLKLNAEKKQIDQKLKNVKCQLEALQSMATSFKPSHSQQEK</sequence>
<feature type="coiled-coil region" evidence="1">
    <location>
        <begin position="538"/>
        <end position="565"/>
    </location>
</feature>
<dbReference type="WBParaSite" id="jg7565">
    <property type="protein sequence ID" value="jg7565"/>
    <property type="gene ID" value="jg7565"/>
</dbReference>
<feature type="region of interest" description="Disordered" evidence="2">
    <location>
        <begin position="237"/>
        <end position="304"/>
    </location>
</feature>
<keyword evidence="1" id="KW-0175">Coiled coil</keyword>
<feature type="compositionally biased region" description="Polar residues" evidence="2">
    <location>
        <begin position="274"/>
        <end position="304"/>
    </location>
</feature>
<feature type="region of interest" description="Disordered" evidence="2">
    <location>
        <begin position="91"/>
        <end position="111"/>
    </location>
</feature>
<dbReference type="Gene3D" id="6.10.250.3120">
    <property type="match status" value="1"/>
</dbReference>
<proteinExistence type="predicted"/>
<protein>
    <submittedName>
        <fullName evidence="5">ASD2 domain-containing protein</fullName>
    </submittedName>
</protein>
<feature type="domain" description="ASD2" evidence="3">
    <location>
        <begin position="348"/>
        <end position="564"/>
    </location>
</feature>
<dbReference type="InterPro" id="IPR014799">
    <property type="entry name" value="ASD2_dom"/>
</dbReference>
<keyword evidence="4" id="KW-1185">Reference proteome</keyword>
<feature type="compositionally biased region" description="Basic and acidic residues" evidence="2">
    <location>
        <begin position="164"/>
        <end position="173"/>
    </location>
</feature>
<name>A0A915EPI3_9BILA</name>
<dbReference type="Pfam" id="PF08687">
    <property type="entry name" value="ASD2"/>
    <property type="match status" value="1"/>
</dbReference>
<reference evidence="5" key="1">
    <citation type="submission" date="2022-11" db="UniProtKB">
        <authorList>
            <consortium name="WormBaseParasite"/>
        </authorList>
    </citation>
    <scope>IDENTIFICATION</scope>
</reference>
<dbReference type="AlphaFoldDB" id="A0A915EPI3"/>
<feature type="compositionally biased region" description="Low complexity" evidence="2">
    <location>
        <begin position="197"/>
        <end position="208"/>
    </location>
</feature>
<evidence type="ECO:0000256" key="1">
    <source>
        <dbReference type="SAM" id="Coils"/>
    </source>
</evidence>
<feature type="region of interest" description="Disordered" evidence="2">
    <location>
        <begin position="164"/>
        <end position="208"/>
    </location>
</feature>
<evidence type="ECO:0000259" key="3">
    <source>
        <dbReference type="Pfam" id="PF08687"/>
    </source>
</evidence>
<evidence type="ECO:0000313" key="5">
    <source>
        <dbReference type="WBParaSite" id="jg7565"/>
    </source>
</evidence>
<evidence type="ECO:0000256" key="2">
    <source>
        <dbReference type="SAM" id="MobiDB-lite"/>
    </source>
</evidence>
<accession>A0A915EPI3</accession>
<dbReference type="Proteomes" id="UP000887574">
    <property type="component" value="Unplaced"/>
</dbReference>
<feature type="compositionally biased region" description="Low complexity" evidence="2">
    <location>
        <begin position="241"/>
        <end position="251"/>
    </location>
</feature>